<reference evidence="2 3" key="1">
    <citation type="journal article" date="2019" name="Sci. Rep.">
        <title>Orb-weaving spider Araneus ventricosus genome elucidates the spidroin gene catalogue.</title>
        <authorList>
            <person name="Kono N."/>
            <person name="Nakamura H."/>
            <person name="Ohtoshi R."/>
            <person name="Moran D.A.P."/>
            <person name="Shinohara A."/>
            <person name="Yoshida Y."/>
            <person name="Fujiwara M."/>
            <person name="Mori M."/>
            <person name="Tomita M."/>
            <person name="Arakawa K."/>
        </authorList>
    </citation>
    <scope>NUCLEOTIDE SEQUENCE [LARGE SCALE GENOMIC DNA]</scope>
</reference>
<evidence type="ECO:0000313" key="2">
    <source>
        <dbReference type="EMBL" id="GBN02414.1"/>
    </source>
</evidence>
<accession>A0A4Y2KID8</accession>
<gene>
    <name evidence="2" type="ORF">AVEN_19024_1</name>
</gene>
<dbReference type="Proteomes" id="UP000499080">
    <property type="component" value="Unassembled WGS sequence"/>
</dbReference>
<evidence type="ECO:0000256" key="1">
    <source>
        <dbReference type="SAM" id="MobiDB-lite"/>
    </source>
</evidence>
<protein>
    <submittedName>
        <fullName evidence="2">Uncharacterized protein</fullName>
    </submittedName>
</protein>
<name>A0A4Y2KID8_ARAVE</name>
<feature type="region of interest" description="Disordered" evidence="1">
    <location>
        <begin position="40"/>
        <end position="117"/>
    </location>
</feature>
<feature type="region of interest" description="Disordered" evidence="1">
    <location>
        <begin position="1"/>
        <end position="20"/>
    </location>
</feature>
<dbReference type="AlphaFoldDB" id="A0A4Y2KID8"/>
<sequence length="135" mass="15876">MKHIEGKTFEIEQKRRAEEVKHCEQNKRFVHERSKSFEKCNTANGMDIDNADKSRRNSESRVDKYPNRNNRRRDSNIGDRSLSQHTKFPFFKKVSTERTSPLSKTTDRVLPTEVPTNSSYSFKSKWSCTFHALTC</sequence>
<evidence type="ECO:0000313" key="3">
    <source>
        <dbReference type="Proteomes" id="UP000499080"/>
    </source>
</evidence>
<dbReference type="EMBL" id="BGPR01004698">
    <property type="protein sequence ID" value="GBN02414.1"/>
    <property type="molecule type" value="Genomic_DNA"/>
</dbReference>
<feature type="compositionally biased region" description="Basic and acidic residues" evidence="1">
    <location>
        <begin position="50"/>
        <end position="77"/>
    </location>
</feature>
<comment type="caution">
    <text evidence="2">The sequence shown here is derived from an EMBL/GenBank/DDBJ whole genome shotgun (WGS) entry which is preliminary data.</text>
</comment>
<keyword evidence="3" id="KW-1185">Reference proteome</keyword>
<organism evidence="2 3">
    <name type="scientific">Araneus ventricosus</name>
    <name type="common">Orbweaver spider</name>
    <name type="synonym">Epeira ventricosa</name>
    <dbReference type="NCBI Taxonomy" id="182803"/>
    <lineage>
        <taxon>Eukaryota</taxon>
        <taxon>Metazoa</taxon>
        <taxon>Ecdysozoa</taxon>
        <taxon>Arthropoda</taxon>
        <taxon>Chelicerata</taxon>
        <taxon>Arachnida</taxon>
        <taxon>Araneae</taxon>
        <taxon>Araneomorphae</taxon>
        <taxon>Entelegynae</taxon>
        <taxon>Araneoidea</taxon>
        <taxon>Araneidae</taxon>
        <taxon>Araneus</taxon>
    </lineage>
</organism>
<proteinExistence type="predicted"/>